<keyword evidence="2" id="KW-1185">Reference proteome</keyword>
<dbReference type="OrthoDB" id="71707at2"/>
<dbReference type="SUPFAM" id="SSF89447">
    <property type="entry name" value="AbrB/MazE/MraZ-like"/>
    <property type="match status" value="1"/>
</dbReference>
<dbReference type="AlphaFoldDB" id="A0A662Z756"/>
<dbReference type="Proteomes" id="UP000243605">
    <property type="component" value="Unassembled WGS sequence"/>
</dbReference>
<dbReference type="NCBIfam" id="NF047400">
    <property type="entry name" value="MazE_PemI_antitoxin"/>
    <property type="match status" value="1"/>
</dbReference>
<accession>A0A662Z756</accession>
<proteinExistence type="predicted"/>
<dbReference type="EMBL" id="FOIT01000007">
    <property type="protein sequence ID" value="SEW17710.1"/>
    <property type="molecule type" value="Genomic_DNA"/>
</dbReference>
<protein>
    <recommendedName>
        <fullName evidence="3">SpoVT-AbrB domain-containing protein</fullName>
    </recommendedName>
</protein>
<name>A0A662Z756_9STAP</name>
<gene>
    <name evidence="1" type="ORF">SAMN05192557_1964</name>
</gene>
<sequence length="68" mass="7958">MMVGTSNARKQRNAVVITIPAKFQIKAGQKFYIIEEDDTLRLIPQTEDFFERLDEEQGLDKLIQKYKP</sequence>
<organism evidence="1 2">
    <name type="scientific">Aliicoccus persicus</name>
    <dbReference type="NCBI Taxonomy" id="930138"/>
    <lineage>
        <taxon>Bacteria</taxon>
        <taxon>Bacillati</taxon>
        <taxon>Bacillota</taxon>
        <taxon>Bacilli</taxon>
        <taxon>Bacillales</taxon>
        <taxon>Staphylococcaceae</taxon>
        <taxon>Aliicoccus</taxon>
    </lineage>
</organism>
<evidence type="ECO:0008006" key="3">
    <source>
        <dbReference type="Google" id="ProtNLM"/>
    </source>
</evidence>
<dbReference type="RefSeq" id="WP_091476474.1">
    <property type="nucleotide sequence ID" value="NZ_FOIT01000007.1"/>
</dbReference>
<evidence type="ECO:0000313" key="2">
    <source>
        <dbReference type="Proteomes" id="UP000243605"/>
    </source>
</evidence>
<dbReference type="InterPro" id="IPR037914">
    <property type="entry name" value="SpoVT-AbrB_sf"/>
</dbReference>
<evidence type="ECO:0000313" key="1">
    <source>
        <dbReference type="EMBL" id="SEW17710.1"/>
    </source>
</evidence>
<reference evidence="1 2" key="1">
    <citation type="submission" date="2016-10" db="EMBL/GenBank/DDBJ databases">
        <authorList>
            <person name="Varghese N."/>
            <person name="Submissions S."/>
        </authorList>
    </citation>
    <scope>NUCLEOTIDE SEQUENCE [LARGE SCALE GENOMIC DNA]</scope>
    <source>
        <strain evidence="1 2">IBRC-M10081</strain>
    </source>
</reference>